<name>A0ABY6KQS3_9ARAC</name>
<organism evidence="1 2">
    <name type="scientific">Cordylochernes scorpioides</name>
    <dbReference type="NCBI Taxonomy" id="51811"/>
    <lineage>
        <taxon>Eukaryota</taxon>
        <taxon>Metazoa</taxon>
        <taxon>Ecdysozoa</taxon>
        <taxon>Arthropoda</taxon>
        <taxon>Chelicerata</taxon>
        <taxon>Arachnida</taxon>
        <taxon>Pseudoscorpiones</taxon>
        <taxon>Cheliferoidea</taxon>
        <taxon>Chernetidae</taxon>
        <taxon>Cordylochernes</taxon>
    </lineage>
</organism>
<sequence length="265" mass="31049">MEAPLKDCTTLEQRAVIRFLNAEGIQTSQICQRMKNIYDLAHSDYFLFGLLRKELKGKRFDSDEDVQKVVQDFFHTFPKSAYKEGIYKLPERWRRCIESQGDAFFDILIKMRIIPGGYSSIKIKKNIHFYHRQCMNSDLYCDILLNKLKPGIRNKRRGKLSKGVLFLHDNARPHTSCKTVSTIIKLGVEVLEHPAYSPDLAPSDYFLFGLLKKELKGKRFDSDEDVQKVVQDFFHTLPKSAYKEGIYKLPERWRRCIESQGDHFE</sequence>
<dbReference type="InterPro" id="IPR036397">
    <property type="entry name" value="RNaseH_sf"/>
</dbReference>
<dbReference type="InterPro" id="IPR052709">
    <property type="entry name" value="Transposase-MT_Hybrid"/>
</dbReference>
<accession>A0ABY6KQS3</accession>
<keyword evidence="2" id="KW-1185">Reference proteome</keyword>
<proteinExistence type="predicted"/>
<evidence type="ECO:0000313" key="1">
    <source>
        <dbReference type="EMBL" id="UYV69450.1"/>
    </source>
</evidence>
<dbReference type="Proteomes" id="UP001235939">
    <property type="component" value="Chromosome 06"/>
</dbReference>
<dbReference type="Gene3D" id="3.30.420.10">
    <property type="entry name" value="Ribonuclease H-like superfamily/Ribonuclease H"/>
    <property type="match status" value="2"/>
</dbReference>
<dbReference type="EMBL" id="CP092868">
    <property type="protein sequence ID" value="UYV69450.1"/>
    <property type="molecule type" value="Genomic_DNA"/>
</dbReference>
<evidence type="ECO:0008006" key="3">
    <source>
        <dbReference type="Google" id="ProtNLM"/>
    </source>
</evidence>
<gene>
    <name evidence="1" type="ORF">LAZ67_6003640</name>
</gene>
<evidence type="ECO:0000313" key="2">
    <source>
        <dbReference type="Proteomes" id="UP001235939"/>
    </source>
</evidence>
<protein>
    <recommendedName>
        <fullName evidence="3">Histone-lysine N-methyltransferase SETMAR</fullName>
    </recommendedName>
</protein>
<dbReference type="PANTHER" id="PTHR46060">
    <property type="entry name" value="MARINER MOS1 TRANSPOSASE-LIKE PROTEIN"/>
    <property type="match status" value="1"/>
</dbReference>
<dbReference type="PANTHER" id="PTHR46060:SF1">
    <property type="entry name" value="MARINER MOS1 TRANSPOSASE-LIKE PROTEIN"/>
    <property type="match status" value="1"/>
</dbReference>
<reference evidence="1 2" key="1">
    <citation type="submission" date="2022-01" db="EMBL/GenBank/DDBJ databases">
        <title>A chromosomal length assembly of Cordylochernes scorpioides.</title>
        <authorList>
            <person name="Zeh D."/>
            <person name="Zeh J."/>
        </authorList>
    </citation>
    <scope>NUCLEOTIDE SEQUENCE [LARGE SCALE GENOMIC DNA]</scope>
    <source>
        <strain evidence="1">IN4F17</strain>
        <tissue evidence="1">Whole Body</tissue>
    </source>
</reference>